<dbReference type="EMBL" id="CP028374">
    <property type="protein sequence ID" value="AXN02255.1"/>
    <property type="molecule type" value="Genomic_DNA"/>
</dbReference>
<evidence type="ECO:0000313" key="7">
    <source>
        <dbReference type="Proteomes" id="UP000256856"/>
    </source>
</evidence>
<dbReference type="KEGG" id="ppet:C9I82_290"/>
<dbReference type="GO" id="GO:0046872">
    <property type="term" value="F:metal ion binding"/>
    <property type="evidence" value="ECO:0007669"/>
    <property type="project" value="UniProtKB-KW"/>
</dbReference>
<dbReference type="PANTHER" id="PTHR46233">
    <property type="entry name" value="HYDROXYACYLGLUTATHIONE HYDROLASE GLOC"/>
    <property type="match status" value="1"/>
</dbReference>
<feature type="domain" description="Metallo-beta-lactamase" evidence="5">
    <location>
        <begin position="25"/>
        <end position="205"/>
    </location>
</feature>
<dbReference type="Gene3D" id="3.60.15.10">
    <property type="entry name" value="Ribonuclease Z/Hydroxyacylglutathione hydrolase-like"/>
    <property type="match status" value="1"/>
</dbReference>
<keyword evidence="7" id="KW-1185">Reference proteome</keyword>
<dbReference type="Proteomes" id="UP000256856">
    <property type="component" value="Chromosome"/>
</dbReference>
<dbReference type="InterPro" id="IPR051453">
    <property type="entry name" value="MBL_Glyoxalase_II"/>
</dbReference>
<dbReference type="CDD" id="cd07737">
    <property type="entry name" value="YcbL-like_MBL-fold"/>
    <property type="match status" value="1"/>
</dbReference>
<accession>A0A346DZV0</accession>
<evidence type="ECO:0000256" key="4">
    <source>
        <dbReference type="ARBA" id="ARBA00022833"/>
    </source>
</evidence>
<protein>
    <submittedName>
        <fullName evidence="6">Hydroxyacylglutathione hydrolase GloC</fullName>
    </submittedName>
</protein>
<dbReference type="AlphaFoldDB" id="A0A346DZV0"/>
<dbReference type="PANTHER" id="PTHR46233:SF3">
    <property type="entry name" value="HYDROXYACYLGLUTATHIONE HYDROLASE GLOC"/>
    <property type="match status" value="1"/>
</dbReference>
<evidence type="ECO:0000256" key="3">
    <source>
        <dbReference type="ARBA" id="ARBA00022801"/>
    </source>
</evidence>
<dbReference type="InterPro" id="IPR001279">
    <property type="entry name" value="Metallo-B-lactamas"/>
</dbReference>
<organism evidence="6 7">
    <name type="scientific">Candidatus Purcelliella pentastirinorum</name>
    <dbReference type="NCBI Taxonomy" id="472834"/>
    <lineage>
        <taxon>Bacteria</taxon>
        <taxon>Pseudomonadati</taxon>
        <taxon>Pseudomonadota</taxon>
        <taxon>Gammaproteobacteria</taxon>
        <taxon>Enterobacterales</taxon>
        <taxon>Enterobacteriaceae</taxon>
        <taxon>Candidatus Purcelliella</taxon>
    </lineage>
</organism>
<dbReference type="InterPro" id="IPR036866">
    <property type="entry name" value="RibonucZ/Hydroxyglut_hydro"/>
</dbReference>
<dbReference type="Pfam" id="PF00753">
    <property type="entry name" value="Lactamase_B"/>
    <property type="match status" value="1"/>
</dbReference>
<sequence>MGIYLLIYFNMNYMRYSILTTTVFSTNCVLIWCSKTLEAALLDPGAELEKIKNLINKCMVNITKIFLTHGHIDHVGVAKLASSYYSIPIYGPNISDKFLFNMLSLQSKIFNFNFCSSFLPNYWLKDGDIINLGNISFDVLHCPGHTPGHIVFFNKINKYLFSGDVIFKNSIGRSDFPGSNYHKLIFSIKNKLFLLGDDVVFIPGHGNSSTLGEEKLNNPYLK</sequence>
<proteinExistence type="predicted"/>
<evidence type="ECO:0000313" key="6">
    <source>
        <dbReference type="EMBL" id="AXN02255.1"/>
    </source>
</evidence>
<reference evidence="6 7" key="1">
    <citation type="submission" date="2018-03" db="EMBL/GenBank/DDBJ databases">
        <title>A parallel universe: an anciently diverged bacterial symbiosis in a Hawaiian planthopper (Hemiptera: Cixiidae) reveals rearranged nutritional responsibilities.</title>
        <authorList>
            <person name="Bennett G."/>
            <person name="Mao M."/>
        </authorList>
    </citation>
    <scope>NUCLEOTIDE SEQUENCE [LARGE SCALE GENOMIC DNA]</scope>
    <source>
        <strain evidence="6 7">OLIH</strain>
    </source>
</reference>
<name>A0A346DZV0_9ENTR</name>
<keyword evidence="3 6" id="KW-0378">Hydrolase</keyword>
<evidence type="ECO:0000256" key="2">
    <source>
        <dbReference type="ARBA" id="ARBA00022723"/>
    </source>
</evidence>
<gene>
    <name evidence="6" type="ORF">C9I82_290</name>
</gene>
<dbReference type="GO" id="GO:0016787">
    <property type="term" value="F:hydrolase activity"/>
    <property type="evidence" value="ECO:0007669"/>
    <property type="project" value="UniProtKB-KW"/>
</dbReference>
<dbReference type="SUPFAM" id="SSF56281">
    <property type="entry name" value="Metallo-hydrolase/oxidoreductase"/>
    <property type="match status" value="1"/>
</dbReference>
<evidence type="ECO:0000256" key="1">
    <source>
        <dbReference type="ARBA" id="ARBA00001947"/>
    </source>
</evidence>
<dbReference type="SMART" id="SM00849">
    <property type="entry name" value="Lactamase_B"/>
    <property type="match status" value="1"/>
</dbReference>
<keyword evidence="4" id="KW-0862">Zinc</keyword>
<comment type="cofactor">
    <cofactor evidence="1">
        <name>Zn(2+)</name>
        <dbReference type="ChEBI" id="CHEBI:29105"/>
    </cofactor>
</comment>
<keyword evidence="2" id="KW-0479">Metal-binding</keyword>
<evidence type="ECO:0000259" key="5">
    <source>
        <dbReference type="SMART" id="SM00849"/>
    </source>
</evidence>